<dbReference type="Proteomes" id="UP000077134">
    <property type="component" value="Unassembled WGS sequence"/>
</dbReference>
<dbReference type="Pfam" id="PF13349">
    <property type="entry name" value="DUF4097"/>
    <property type="match status" value="1"/>
</dbReference>
<dbReference type="PANTHER" id="PTHR34094:SF1">
    <property type="entry name" value="PROTEIN FAM185A"/>
    <property type="match status" value="1"/>
</dbReference>
<dbReference type="InterPro" id="IPR025164">
    <property type="entry name" value="Toastrack_DUF4097"/>
</dbReference>
<dbReference type="PANTHER" id="PTHR34094">
    <property type="match status" value="1"/>
</dbReference>
<dbReference type="EMBL" id="LSFN01000005">
    <property type="protein sequence ID" value="OAB76641.1"/>
    <property type="molecule type" value="Genomic_DNA"/>
</dbReference>
<sequence length="281" mass="30684">MNKNMLRLAILGLILVIIGFIGIASNKFNFGDELTEYHKKWNIEDNTLSQLIVNSEYNTEIEFVQSTDGSQTIEISGPLEDSVITDLEQYQSMNGKFEINLVDDVIHFINISFKSHKVMLTVALPDLNQLQEVDLHFNSGNGTVTNLNAKDIELTVKSGKLTVRSLVADQLVIKSNSGNITASNIEANADVSIHSGNMNITEYTGIGAFSSRSGNIKLQQKGASSLDISANSGKVNLTVDPDFKGSYDLDANSGNIDSPESPRLTDDLIKIRTSSGDIRIN</sequence>
<evidence type="ECO:0000313" key="2">
    <source>
        <dbReference type="EMBL" id="OAB76641.1"/>
    </source>
</evidence>
<dbReference type="STRING" id="1763538.LPB68_20360"/>
<dbReference type="AlphaFoldDB" id="A0A167FK29"/>
<dbReference type="OrthoDB" id="2359834at2"/>
<proteinExistence type="predicted"/>
<evidence type="ECO:0000313" key="3">
    <source>
        <dbReference type="Proteomes" id="UP000077134"/>
    </source>
</evidence>
<evidence type="ECO:0000259" key="1">
    <source>
        <dbReference type="Pfam" id="PF13349"/>
    </source>
</evidence>
<protein>
    <recommendedName>
        <fullName evidence="1">DUF4097 domain-containing protein</fullName>
    </recommendedName>
</protein>
<dbReference type="RefSeq" id="WP_068655544.1">
    <property type="nucleotide sequence ID" value="NZ_CP017770.1"/>
</dbReference>
<keyword evidence="3" id="KW-1185">Reference proteome</keyword>
<comment type="caution">
    <text evidence="2">The sequence shown here is derived from an EMBL/GenBank/DDBJ whole genome shotgun (WGS) entry which is preliminary data.</text>
</comment>
<name>A0A167FK29_9BACL</name>
<reference evidence="2 3" key="1">
    <citation type="submission" date="2016-02" db="EMBL/GenBank/DDBJ databases">
        <title>Paenibacillus sp. LPB0068, isolated from Crassostrea gigas.</title>
        <authorList>
            <person name="Shin S.-K."/>
            <person name="Yi H."/>
        </authorList>
    </citation>
    <scope>NUCLEOTIDE SEQUENCE [LARGE SCALE GENOMIC DNA]</scope>
    <source>
        <strain evidence="2 3">LPB0068</strain>
    </source>
</reference>
<accession>A0A167FK29</accession>
<organism evidence="2 3">
    <name type="scientific">Paenibacillus crassostreae</name>
    <dbReference type="NCBI Taxonomy" id="1763538"/>
    <lineage>
        <taxon>Bacteria</taxon>
        <taxon>Bacillati</taxon>
        <taxon>Bacillota</taxon>
        <taxon>Bacilli</taxon>
        <taxon>Bacillales</taxon>
        <taxon>Paenibacillaceae</taxon>
        <taxon>Paenibacillus</taxon>
    </lineage>
</organism>
<feature type="domain" description="DUF4097" evidence="1">
    <location>
        <begin position="50"/>
        <end position="280"/>
    </location>
</feature>
<gene>
    <name evidence="2" type="ORF">PNBC_04380</name>
</gene>
<dbReference type="KEGG" id="pcx:LPB68_20360"/>